<dbReference type="EMBL" id="SWJQ01000157">
    <property type="protein sequence ID" value="TRZ20214.1"/>
    <property type="molecule type" value="Genomic_DNA"/>
</dbReference>
<accession>A0A8K1GM63</accession>
<evidence type="ECO:0000313" key="2">
    <source>
        <dbReference type="Proteomes" id="UP000796761"/>
    </source>
</evidence>
<dbReference type="Proteomes" id="UP000796761">
    <property type="component" value="Unassembled WGS sequence"/>
</dbReference>
<protein>
    <submittedName>
        <fullName evidence="1">Uncharacterized protein</fullName>
    </submittedName>
</protein>
<comment type="caution">
    <text evidence="1">The sequence shown here is derived from an EMBL/GenBank/DDBJ whole genome shotgun (WGS) entry which is preliminary data.</text>
</comment>
<gene>
    <name evidence="1" type="ORF">HGM15179_006890</name>
</gene>
<evidence type="ECO:0000313" key="1">
    <source>
        <dbReference type="EMBL" id="TRZ20214.1"/>
    </source>
</evidence>
<keyword evidence="2" id="KW-1185">Reference proteome</keyword>
<sequence>MLSRELVDTLFLELFKAWMEGDQGNLVYLGEADVLLILLDELLIAGLLEERIDTNQILPSWSSINIVTGSAHTRKKPQAMNSRKGINNHAMSECVNSQKGKKIAMIAESKGMELPSGEKAVYQQAVDRFGDSITTHGRRKKLDICSYAIRLMTNYIPAGLFNSWKIFPTTLISHDIRQKKYDQVLATCSLNYFDISGKYALLKRNQ</sequence>
<reference evidence="1" key="1">
    <citation type="submission" date="2019-04" db="EMBL/GenBank/DDBJ databases">
        <title>Genome assembly of Zosterops borbonicus 15179.</title>
        <authorList>
            <person name="Leroy T."/>
            <person name="Anselmetti Y."/>
            <person name="Tilak M.-K."/>
            <person name="Nabholz B."/>
        </authorList>
    </citation>
    <scope>NUCLEOTIDE SEQUENCE</scope>
    <source>
        <strain evidence="1">HGM_15179</strain>
        <tissue evidence="1">Muscle</tissue>
    </source>
</reference>
<proteinExistence type="predicted"/>
<organism evidence="1 2">
    <name type="scientific">Zosterops borbonicus</name>
    <dbReference type="NCBI Taxonomy" id="364589"/>
    <lineage>
        <taxon>Eukaryota</taxon>
        <taxon>Metazoa</taxon>
        <taxon>Chordata</taxon>
        <taxon>Craniata</taxon>
        <taxon>Vertebrata</taxon>
        <taxon>Euteleostomi</taxon>
        <taxon>Archelosauria</taxon>
        <taxon>Archosauria</taxon>
        <taxon>Dinosauria</taxon>
        <taxon>Saurischia</taxon>
        <taxon>Theropoda</taxon>
        <taxon>Coelurosauria</taxon>
        <taxon>Aves</taxon>
        <taxon>Neognathae</taxon>
        <taxon>Neoaves</taxon>
        <taxon>Telluraves</taxon>
        <taxon>Australaves</taxon>
        <taxon>Passeriformes</taxon>
        <taxon>Sylvioidea</taxon>
        <taxon>Zosteropidae</taxon>
        <taxon>Zosterops</taxon>
    </lineage>
</organism>
<name>A0A8K1GM63_9PASS</name>
<dbReference type="AlphaFoldDB" id="A0A8K1GM63"/>